<feature type="binding site" evidence="8">
    <location>
        <begin position="183"/>
        <end position="184"/>
    </location>
    <ligand>
        <name>1-deoxy-D-xylulose 5-phosphate</name>
        <dbReference type="ChEBI" id="CHEBI:57792"/>
    </ligand>
</feature>
<evidence type="ECO:0000259" key="9">
    <source>
        <dbReference type="Pfam" id="PF05690"/>
    </source>
</evidence>
<dbReference type="Pfam" id="PF05690">
    <property type="entry name" value="ThiG"/>
    <property type="match status" value="1"/>
</dbReference>
<comment type="similarity">
    <text evidence="8">Belongs to the ThiG family.</text>
</comment>
<keyword evidence="8" id="KW-0963">Cytoplasm</keyword>
<dbReference type="EMBL" id="SCWD01000002">
    <property type="protein sequence ID" value="TDM02268.1"/>
    <property type="molecule type" value="Genomic_DNA"/>
</dbReference>
<dbReference type="InterPro" id="IPR033983">
    <property type="entry name" value="Thiazole_synthase_ThiG"/>
</dbReference>
<protein>
    <recommendedName>
        <fullName evidence="3 8">Thiazole synthase</fullName>
        <ecNumber evidence="3 8">2.8.1.10</ecNumber>
    </recommendedName>
</protein>
<accession>A0A9Q8FPM3</accession>
<dbReference type="Proteomes" id="UP000295280">
    <property type="component" value="Unassembled WGS sequence"/>
</dbReference>
<comment type="pathway">
    <text evidence="2 8">Cofactor biosynthesis; thiamine diphosphate biosynthesis.</text>
</comment>
<dbReference type="InterPro" id="IPR008867">
    <property type="entry name" value="ThiG"/>
</dbReference>
<dbReference type="AlphaFoldDB" id="A0A9Q8FPM3"/>
<comment type="catalytic activity">
    <reaction evidence="7 8">
        <text>[ThiS sulfur-carrier protein]-C-terminal-Gly-aminoethanethioate + 2-iminoacetate + 1-deoxy-D-xylulose 5-phosphate = [ThiS sulfur-carrier protein]-C-terminal Gly-Gly + 2-[(2R,5Z)-2-carboxy-4-methylthiazol-5(2H)-ylidene]ethyl phosphate + 2 H2O + H(+)</text>
        <dbReference type="Rhea" id="RHEA:26297"/>
        <dbReference type="Rhea" id="RHEA-COMP:12909"/>
        <dbReference type="Rhea" id="RHEA-COMP:19908"/>
        <dbReference type="ChEBI" id="CHEBI:15377"/>
        <dbReference type="ChEBI" id="CHEBI:15378"/>
        <dbReference type="ChEBI" id="CHEBI:57792"/>
        <dbReference type="ChEBI" id="CHEBI:62899"/>
        <dbReference type="ChEBI" id="CHEBI:77846"/>
        <dbReference type="ChEBI" id="CHEBI:90778"/>
        <dbReference type="ChEBI" id="CHEBI:232372"/>
        <dbReference type="EC" id="2.8.1.10"/>
    </reaction>
</comment>
<dbReference type="Gene3D" id="3.20.20.70">
    <property type="entry name" value="Aldolase class I"/>
    <property type="match status" value="1"/>
</dbReference>
<dbReference type="GO" id="GO:0005737">
    <property type="term" value="C:cytoplasm"/>
    <property type="evidence" value="ECO:0007669"/>
    <property type="project" value="UniProtKB-SubCell"/>
</dbReference>
<organism evidence="10 11">
    <name type="scientific">Macrococcus carouselicus</name>
    <dbReference type="NCBI Taxonomy" id="69969"/>
    <lineage>
        <taxon>Bacteria</taxon>
        <taxon>Bacillati</taxon>
        <taxon>Bacillota</taxon>
        <taxon>Bacilli</taxon>
        <taxon>Bacillales</taxon>
        <taxon>Staphylococcaceae</taxon>
        <taxon>Macrococcus</taxon>
    </lineage>
</organism>
<evidence type="ECO:0000256" key="4">
    <source>
        <dbReference type="ARBA" id="ARBA00022679"/>
    </source>
</evidence>
<dbReference type="RefSeq" id="WP_133417755.1">
    <property type="nucleotide sequence ID" value="NZ_SCWD01000002.1"/>
</dbReference>
<feature type="binding site" evidence="8">
    <location>
        <position position="157"/>
    </location>
    <ligand>
        <name>1-deoxy-D-xylulose 5-phosphate</name>
        <dbReference type="ChEBI" id="CHEBI:57792"/>
    </ligand>
</feature>
<evidence type="ECO:0000256" key="2">
    <source>
        <dbReference type="ARBA" id="ARBA00004948"/>
    </source>
</evidence>
<dbReference type="SUPFAM" id="SSF110399">
    <property type="entry name" value="ThiG-like"/>
    <property type="match status" value="1"/>
</dbReference>
<feature type="binding site" evidence="8">
    <location>
        <begin position="205"/>
        <end position="206"/>
    </location>
    <ligand>
        <name>1-deoxy-D-xylulose 5-phosphate</name>
        <dbReference type="ChEBI" id="CHEBI:57792"/>
    </ligand>
</feature>
<feature type="active site" description="Schiff-base intermediate with DXP" evidence="8">
    <location>
        <position position="96"/>
    </location>
</feature>
<dbReference type="OrthoDB" id="9805935at2"/>
<dbReference type="EC" id="2.8.1.10" evidence="3 8"/>
<evidence type="ECO:0000313" key="10">
    <source>
        <dbReference type="EMBL" id="TDM02268.1"/>
    </source>
</evidence>
<sequence length="255" mass="27468">MYKIGDYEFNSRLILGTGKFKDAEVQTKAIEASGTEALTFAVRRMNLFDQSLPNPLADVDLNRYRTFPNTAGAKTAEEAIKIADISRHADMCDMIKVEIIGHDRTLLPDSLETYEACGRLLEKGYTVCPYINCDVVLAEKLEKLGVHAVMPLGAPIGTGLGINDPLNISYMVESVSIPVIVDAGIGSAKDAAYAMELGADAVLLNTAVSGAKDPVKMAEAMKYGVMAGRLSYEAGRIPKQYVANPSSPVEGLQFL</sequence>
<comment type="subunit">
    <text evidence="8">Homotetramer. Forms heterodimers with either ThiH or ThiS.</text>
</comment>
<dbReference type="CDD" id="cd04728">
    <property type="entry name" value="ThiG"/>
    <property type="match status" value="1"/>
</dbReference>
<evidence type="ECO:0000256" key="5">
    <source>
        <dbReference type="ARBA" id="ARBA00022977"/>
    </source>
</evidence>
<dbReference type="InterPro" id="IPR013785">
    <property type="entry name" value="Aldolase_TIM"/>
</dbReference>
<dbReference type="GO" id="GO:0009229">
    <property type="term" value="P:thiamine diphosphate biosynthetic process"/>
    <property type="evidence" value="ECO:0007669"/>
    <property type="project" value="UniProtKB-UniRule"/>
</dbReference>
<name>A0A9Q8FPM3_9STAP</name>
<evidence type="ECO:0000256" key="3">
    <source>
        <dbReference type="ARBA" id="ARBA00011960"/>
    </source>
</evidence>
<dbReference type="PANTHER" id="PTHR34266">
    <property type="entry name" value="THIAZOLE SYNTHASE"/>
    <property type="match status" value="1"/>
</dbReference>
<comment type="function">
    <text evidence="1 8">Catalyzes the rearrangement of 1-deoxy-D-xylulose 5-phosphate (DXP) to produce the thiazole phosphate moiety of thiamine. Sulfur is provided by the thiocarboxylate moiety of the carrier protein ThiS. In vitro, sulfur can be provided by H(2)S.</text>
</comment>
<dbReference type="PANTHER" id="PTHR34266:SF2">
    <property type="entry name" value="THIAZOLE SYNTHASE"/>
    <property type="match status" value="1"/>
</dbReference>
<evidence type="ECO:0000256" key="7">
    <source>
        <dbReference type="ARBA" id="ARBA00049897"/>
    </source>
</evidence>
<dbReference type="GO" id="GO:1990107">
    <property type="term" value="F:thiazole synthase activity"/>
    <property type="evidence" value="ECO:0007669"/>
    <property type="project" value="UniProtKB-EC"/>
</dbReference>
<evidence type="ECO:0000313" key="11">
    <source>
        <dbReference type="Proteomes" id="UP000295280"/>
    </source>
</evidence>
<evidence type="ECO:0000256" key="8">
    <source>
        <dbReference type="HAMAP-Rule" id="MF_00443"/>
    </source>
</evidence>
<gene>
    <name evidence="8" type="primary">thiG</name>
    <name evidence="10" type="ORF">ERX40_06860</name>
</gene>
<keyword evidence="5 8" id="KW-0784">Thiamine biosynthesis</keyword>
<evidence type="ECO:0000256" key="1">
    <source>
        <dbReference type="ARBA" id="ARBA00002834"/>
    </source>
</evidence>
<evidence type="ECO:0000256" key="6">
    <source>
        <dbReference type="ARBA" id="ARBA00023270"/>
    </source>
</evidence>
<reference evidence="10 11" key="1">
    <citation type="submission" date="2019-01" db="EMBL/GenBank/DDBJ databases">
        <title>Draft genome sequences of the type strains of six Macrococcus species.</title>
        <authorList>
            <person name="Mazhar S."/>
            <person name="Altermann E."/>
            <person name="Hill C."/>
            <person name="Mcauliffe O."/>
        </authorList>
    </citation>
    <scope>NUCLEOTIDE SEQUENCE [LARGE SCALE GENOMIC DNA]</scope>
    <source>
        <strain evidence="10 11">ATCC 51828</strain>
    </source>
</reference>
<feature type="domain" description="Thiazole synthase ThiG" evidence="9">
    <location>
        <begin position="3"/>
        <end position="248"/>
    </location>
</feature>
<proteinExistence type="inferred from homology"/>
<keyword evidence="4 8" id="KW-0808">Transferase</keyword>
<keyword evidence="11" id="KW-1185">Reference proteome</keyword>
<comment type="subcellular location">
    <subcellularLocation>
        <location evidence="8">Cytoplasm</location>
    </subcellularLocation>
</comment>
<dbReference type="HAMAP" id="MF_00443">
    <property type="entry name" value="ThiG"/>
    <property type="match status" value="1"/>
</dbReference>
<keyword evidence="6 8" id="KW-0704">Schiff base</keyword>
<comment type="caution">
    <text evidence="10">The sequence shown here is derived from an EMBL/GenBank/DDBJ whole genome shotgun (WGS) entry which is preliminary data.</text>
</comment>